<dbReference type="GO" id="GO:0008168">
    <property type="term" value="F:methyltransferase activity"/>
    <property type="evidence" value="ECO:0007669"/>
    <property type="project" value="UniProtKB-KW"/>
</dbReference>
<accession>A0A8H6EKK2</accession>
<feature type="region of interest" description="Disordered" evidence="1">
    <location>
        <begin position="388"/>
        <end position="428"/>
    </location>
</feature>
<dbReference type="InterPro" id="IPR029063">
    <property type="entry name" value="SAM-dependent_MTases_sf"/>
</dbReference>
<reference evidence="2 3" key="1">
    <citation type="journal article" date="2020" name="Phytopathology">
        <title>A high-quality genome resource of Botrytis fragariae, a new and rapidly spreading fungal pathogen causing strawberry gray mold in the U.S.A.</title>
        <authorList>
            <person name="Wu Y."/>
            <person name="Saski C.A."/>
            <person name="Schnabel G."/>
            <person name="Xiao S."/>
            <person name="Hu M."/>
        </authorList>
    </citation>
    <scope>NUCLEOTIDE SEQUENCE [LARGE SCALE GENOMIC DNA]</scope>
    <source>
        <strain evidence="2 3">BVB16</strain>
    </source>
</reference>
<dbReference type="GO" id="GO:0032259">
    <property type="term" value="P:methylation"/>
    <property type="evidence" value="ECO:0007669"/>
    <property type="project" value="UniProtKB-KW"/>
</dbReference>
<evidence type="ECO:0000313" key="3">
    <source>
        <dbReference type="Proteomes" id="UP000531561"/>
    </source>
</evidence>
<evidence type="ECO:0000313" key="2">
    <source>
        <dbReference type="EMBL" id="KAF5875295.1"/>
    </source>
</evidence>
<dbReference type="CDD" id="cd02440">
    <property type="entry name" value="AdoMet_MTases"/>
    <property type="match status" value="1"/>
</dbReference>
<dbReference type="Proteomes" id="UP000531561">
    <property type="component" value="Unassembled WGS sequence"/>
</dbReference>
<dbReference type="AlphaFoldDB" id="A0A8H6EKK2"/>
<proteinExistence type="predicted"/>
<dbReference type="OrthoDB" id="2013972at2759"/>
<protein>
    <submittedName>
        <fullName evidence="2">Putative umta methyltransferase family protein</fullName>
    </submittedName>
</protein>
<dbReference type="Gene3D" id="3.40.50.150">
    <property type="entry name" value="Vaccinia Virus protein VP39"/>
    <property type="match status" value="1"/>
</dbReference>
<organism evidence="2 3">
    <name type="scientific">Botrytis fragariae</name>
    <dbReference type="NCBI Taxonomy" id="1964551"/>
    <lineage>
        <taxon>Eukaryota</taxon>
        <taxon>Fungi</taxon>
        <taxon>Dikarya</taxon>
        <taxon>Ascomycota</taxon>
        <taxon>Pezizomycotina</taxon>
        <taxon>Leotiomycetes</taxon>
        <taxon>Helotiales</taxon>
        <taxon>Sclerotiniaceae</taxon>
        <taxon>Botrytis</taxon>
    </lineage>
</organism>
<feature type="compositionally biased region" description="Gly residues" evidence="1">
    <location>
        <begin position="473"/>
        <end position="482"/>
    </location>
</feature>
<keyword evidence="3" id="KW-1185">Reference proteome</keyword>
<name>A0A8H6EKK2_9HELO</name>
<keyword evidence="2" id="KW-0808">Transferase</keyword>
<evidence type="ECO:0000256" key="1">
    <source>
        <dbReference type="SAM" id="MobiDB-lite"/>
    </source>
</evidence>
<feature type="region of interest" description="Disordered" evidence="1">
    <location>
        <begin position="1"/>
        <end position="25"/>
    </location>
</feature>
<dbReference type="PANTHER" id="PTHR43591">
    <property type="entry name" value="METHYLTRANSFERASE"/>
    <property type="match status" value="1"/>
</dbReference>
<comment type="caution">
    <text evidence="2">The sequence shown here is derived from an EMBL/GenBank/DDBJ whole genome shotgun (WGS) entry which is preliminary data.</text>
</comment>
<feature type="region of interest" description="Disordered" evidence="1">
    <location>
        <begin position="458"/>
        <end position="482"/>
    </location>
</feature>
<sequence>MATSQEAIDAFNAAGGSRQDTQDDTISNPIEVDVMALRELFKNQSLLVKDNDALENDSAFGGPAASNTSKTSLTSGITRYREENGRRYHAYRDGKYLMPNDDDEQDRMDLLHHVFNLVLDGKLYLAPIENPQRVLDVGTGTGIWAIDFADQYPSSHVVGCDLSPIQPGWIPPNLEFEIDDVEDTWRYSQKFDFIHIRSLGGSIASWPHLLDQARDNLNEGGFIELADFEYHGYSDDGTGELAPSFQKWQAGLDEASRSFGRDLNVVMKFKDWLEEAGFEAVVEKQWRLPMAPWARDRRNKEIGLYMQQNMLDATVAYGMAHFTRILGWSPEEYQVLAAGVRNEFKDPRVHNWCNMYMVYGRKPTSSGEETIAPAVGAPVLSIGAGFVSDKETKHPGKDKDSEVKVENTNTREEKVSSKKIEEQRRSESDIAAAVQEAADSLVMQGKGKSRVLEVVGEGEGSALGRASATATGNGTGKGKSGK</sequence>
<dbReference type="Pfam" id="PF13489">
    <property type="entry name" value="Methyltransf_23"/>
    <property type="match status" value="1"/>
</dbReference>
<dbReference type="GeneID" id="59257846"/>
<dbReference type="SUPFAM" id="SSF53335">
    <property type="entry name" value="S-adenosyl-L-methionine-dependent methyltransferases"/>
    <property type="match status" value="1"/>
</dbReference>
<keyword evidence="2" id="KW-0489">Methyltransferase</keyword>
<dbReference type="EMBL" id="JABFCT010000006">
    <property type="protein sequence ID" value="KAF5875295.1"/>
    <property type="molecule type" value="Genomic_DNA"/>
</dbReference>
<dbReference type="RefSeq" id="XP_037194241.1">
    <property type="nucleotide sequence ID" value="XM_037334154.1"/>
</dbReference>
<dbReference type="PANTHER" id="PTHR43591:SF10">
    <property type="entry name" value="ABC TRANSMEMBRANE TYPE-1 DOMAIN-CONTAINING PROTEIN-RELATED"/>
    <property type="match status" value="1"/>
</dbReference>
<gene>
    <name evidence="2" type="ORF">Bfra_003749</name>
</gene>